<protein>
    <submittedName>
        <fullName evidence="3">FAD-binding oxidoreductase</fullName>
    </submittedName>
</protein>
<dbReference type="GO" id="GO:0071949">
    <property type="term" value="F:FAD binding"/>
    <property type="evidence" value="ECO:0007669"/>
    <property type="project" value="InterPro"/>
</dbReference>
<dbReference type="InterPro" id="IPR016166">
    <property type="entry name" value="FAD-bd_PCMH"/>
</dbReference>
<keyword evidence="1" id="KW-0285">Flavoprotein</keyword>
<evidence type="ECO:0000313" key="4">
    <source>
        <dbReference type="Proteomes" id="UP000680348"/>
    </source>
</evidence>
<dbReference type="GO" id="GO:0016899">
    <property type="term" value="F:oxidoreductase activity, acting on the CH-OH group of donors, oxygen as acceptor"/>
    <property type="evidence" value="ECO:0007669"/>
    <property type="project" value="InterPro"/>
</dbReference>
<dbReference type="RefSeq" id="WP_188256869.1">
    <property type="nucleotide sequence ID" value="NZ_JABVCF010000013.1"/>
</dbReference>
<dbReference type="PROSITE" id="PS51387">
    <property type="entry name" value="FAD_PCMH"/>
    <property type="match status" value="1"/>
</dbReference>
<dbReference type="AlphaFoldDB" id="A0A942IB75"/>
<proteinExistence type="predicted"/>
<dbReference type="InterPro" id="IPR006094">
    <property type="entry name" value="Oxid_FAD_bind_N"/>
</dbReference>
<reference evidence="3" key="1">
    <citation type="submission" date="2021-04" db="EMBL/GenBank/DDBJ databases">
        <title>Pseudaminobacter soli sp. nov., isolated from paddy soil contaminated by heavy metals.</title>
        <authorList>
            <person name="Zhang K."/>
        </authorList>
    </citation>
    <scope>NUCLEOTIDE SEQUENCE</scope>
    <source>
        <strain evidence="3">19-2017</strain>
    </source>
</reference>
<dbReference type="EMBL" id="JAGWCR010000013">
    <property type="protein sequence ID" value="MBS3651306.1"/>
    <property type="molecule type" value="Genomic_DNA"/>
</dbReference>
<dbReference type="PANTHER" id="PTHR43762:SF1">
    <property type="entry name" value="D-ARABINONO-1,4-LACTONE OXIDASE"/>
    <property type="match status" value="1"/>
</dbReference>
<sequence>MKLARGSFGRTTPPSQRAMEAGEAIALMKSGRAGPAMILPYGNGRSYGDSCQTERGILADMRSLNRIIAFDTESGLLTAEAGVLLSDIIAKAAPHGFFPPVVPGTQFVTLGGAIANDVHGKNHHRRGTFGCHVERIDLLKSDGRSYVCTSGSNARLFQATIGGMGLTGLILSATIRLMRVPSLDVEETVTPFGRLDEYFDRAEEADRANEYAVAWLDQLAGGRNAGRGLLLAGNHLEGGSQSAGRTGPKLSVPFQPPINLLNRPFLTAFNAAYRWSRSRGASTRRTGYQGFFFPLDGVANWNRLYGPKGLFQHQSVIPFEAARETIPLLLHTTREAGQGSFLTVLKRFGDVQSPAMLSFPRPGYTLTLDFPNRGQRTMALLKELDAITVDAGGGVNPYKDARMSPGTFAVAFPDWQRLEFMRDPAFMSSFWERTAMRLKSPERSAARAAG</sequence>
<dbReference type="SUPFAM" id="SSF56176">
    <property type="entry name" value="FAD-binding/transporter-associated domain-like"/>
    <property type="match status" value="1"/>
</dbReference>
<dbReference type="InterPro" id="IPR010031">
    <property type="entry name" value="FAD_lactone_oxidase-like"/>
</dbReference>
<accession>A0A942IB75</accession>
<dbReference type="Gene3D" id="3.30.465.10">
    <property type="match status" value="1"/>
</dbReference>
<organism evidence="3 4">
    <name type="scientific">Pseudaminobacter soli</name>
    <name type="common">ex Zhang et al. 2022</name>
    <dbReference type="NCBI Taxonomy" id="2831468"/>
    <lineage>
        <taxon>Bacteria</taxon>
        <taxon>Pseudomonadati</taxon>
        <taxon>Pseudomonadota</taxon>
        <taxon>Alphaproteobacteria</taxon>
        <taxon>Hyphomicrobiales</taxon>
        <taxon>Phyllobacteriaceae</taxon>
        <taxon>Pseudaminobacter</taxon>
    </lineage>
</organism>
<keyword evidence="4" id="KW-1185">Reference proteome</keyword>
<comment type="caution">
    <text evidence="3">The sequence shown here is derived from an EMBL/GenBank/DDBJ whole genome shotgun (WGS) entry which is preliminary data.</text>
</comment>
<dbReference type="InterPro" id="IPR036318">
    <property type="entry name" value="FAD-bd_PCMH-like_sf"/>
</dbReference>
<dbReference type="InterPro" id="IPR016169">
    <property type="entry name" value="FAD-bd_PCMH_sub2"/>
</dbReference>
<name>A0A942IB75_9HYPH</name>
<dbReference type="Proteomes" id="UP000680348">
    <property type="component" value="Unassembled WGS sequence"/>
</dbReference>
<dbReference type="PANTHER" id="PTHR43762">
    <property type="entry name" value="L-GULONOLACTONE OXIDASE"/>
    <property type="match status" value="1"/>
</dbReference>
<gene>
    <name evidence="3" type="ORF">KEU06_22080</name>
</gene>
<evidence type="ECO:0000259" key="2">
    <source>
        <dbReference type="PROSITE" id="PS51387"/>
    </source>
</evidence>
<evidence type="ECO:0000313" key="3">
    <source>
        <dbReference type="EMBL" id="MBS3651306.1"/>
    </source>
</evidence>
<keyword evidence="1" id="KW-0274">FAD</keyword>
<dbReference type="Pfam" id="PF01565">
    <property type="entry name" value="FAD_binding_4"/>
    <property type="match status" value="1"/>
</dbReference>
<feature type="domain" description="FAD-binding PCMH-type" evidence="2">
    <location>
        <begin position="8"/>
        <end position="180"/>
    </location>
</feature>
<evidence type="ECO:0000256" key="1">
    <source>
        <dbReference type="ARBA" id="ARBA00022827"/>
    </source>
</evidence>